<dbReference type="EMBL" id="KN834774">
    <property type="protein sequence ID" value="KIK60571.1"/>
    <property type="molecule type" value="Genomic_DNA"/>
</dbReference>
<reference evidence="1 2" key="1">
    <citation type="submission" date="2014-04" db="EMBL/GenBank/DDBJ databases">
        <title>Evolutionary Origins and Diversification of the Mycorrhizal Mutualists.</title>
        <authorList>
            <consortium name="DOE Joint Genome Institute"/>
            <consortium name="Mycorrhizal Genomics Consortium"/>
            <person name="Kohler A."/>
            <person name="Kuo A."/>
            <person name="Nagy L.G."/>
            <person name="Floudas D."/>
            <person name="Copeland A."/>
            <person name="Barry K.W."/>
            <person name="Cichocki N."/>
            <person name="Veneault-Fourrey C."/>
            <person name="LaButti K."/>
            <person name="Lindquist E.A."/>
            <person name="Lipzen A."/>
            <person name="Lundell T."/>
            <person name="Morin E."/>
            <person name="Murat C."/>
            <person name="Riley R."/>
            <person name="Ohm R."/>
            <person name="Sun H."/>
            <person name="Tunlid A."/>
            <person name="Henrissat B."/>
            <person name="Grigoriev I.V."/>
            <person name="Hibbett D.S."/>
            <person name="Martin F."/>
        </authorList>
    </citation>
    <scope>NUCLEOTIDE SEQUENCE [LARGE SCALE GENOMIC DNA]</scope>
    <source>
        <strain evidence="1 2">FD-317 M1</strain>
    </source>
</reference>
<dbReference type="Proteomes" id="UP000053593">
    <property type="component" value="Unassembled WGS sequence"/>
</dbReference>
<organism evidence="1 2">
    <name type="scientific">Collybiopsis luxurians FD-317 M1</name>
    <dbReference type="NCBI Taxonomy" id="944289"/>
    <lineage>
        <taxon>Eukaryota</taxon>
        <taxon>Fungi</taxon>
        <taxon>Dikarya</taxon>
        <taxon>Basidiomycota</taxon>
        <taxon>Agaricomycotina</taxon>
        <taxon>Agaricomycetes</taxon>
        <taxon>Agaricomycetidae</taxon>
        <taxon>Agaricales</taxon>
        <taxon>Marasmiineae</taxon>
        <taxon>Omphalotaceae</taxon>
        <taxon>Collybiopsis</taxon>
        <taxon>Collybiopsis luxurians</taxon>
    </lineage>
</organism>
<dbReference type="HOGENOM" id="CLU_821474_0_0_1"/>
<gene>
    <name evidence="1" type="ORF">GYMLUDRAFT_59352</name>
</gene>
<dbReference type="OrthoDB" id="3069467at2759"/>
<proteinExistence type="predicted"/>
<accession>A0A0D0BXY0</accession>
<dbReference type="AlphaFoldDB" id="A0A0D0BXY0"/>
<protein>
    <submittedName>
        <fullName evidence="1">Uncharacterized protein</fullName>
    </submittedName>
</protein>
<evidence type="ECO:0000313" key="1">
    <source>
        <dbReference type="EMBL" id="KIK60571.1"/>
    </source>
</evidence>
<name>A0A0D0BXY0_9AGAR</name>
<evidence type="ECO:0000313" key="2">
    <source>
        <dbReference type="Proteomes" id="UP000053593"/>
    </source>
</evidence>
<sequence>MAHLASVVHNVYKKEGKSEQVSWHFLGFEETQVCEESLWNAFSLWYVEFGKVKPDQFTSLLKYNLLVQETYWTTLCEHLTEEDIGNSEAHCKAMKEEMEWHAKQKHDFYNELKANGKMCFKAIKLHQVAGYHALVYLINTKSDSKGCSLSTFFLAMREGKVAKQKFSTKMDAQLQDLEHMFGIVELEELGVASELSALYLTIGTLEKGKTCRDWLQKCFNEMFKYDLKRAFKDEVDPAVCFNNFTQWAIRLQIQCCDWDGDMNFPLSGGVKSIAAPKLEKIAELHRKQLVLEYKKQTCQPNVEGKCTNNTVVYSFKPWSNEERELPLDQQGDIPSVKD</sequence>
<keyword evidence="2" id="KW-1185">Reference proteome</keyword>